<comment type="caution">
    <text evidence="2">The sequence shown here is derived from an EMBL/GenBank/DDBJ whole genome shotgun (WGS) entry which is preliminary data.</text>
</comment>
<dbReference type="Proteomes" id="UP001159363">
    <property type="component" value="Chromosome 6"/>
</dbReference>
<dbReference type="EMBL" id="JARBHB010000007">
    <property type="protein sequence ID" value="KAJ8878746.1"/>
    <property type="molecule type" value="Genomic_DNA"/>
</dbReference>
<protein>
    <submittedName>
        <fullName evidence="2">Uncharacterized protein</fullName>
    </submittedName>
</protein>
<evidence type="ECO:0000256" key="1">
    <source>
        <dbReference type="SAM" id="MobiDB-lite"/>
    </source>
</evidence>
<evidence type="ECO:0000313" key="2">
    <source>
        <dbReference type="EMBL" id="KAJ8878746.1"/>
    </source>
</evidence>
<gene>
    <name evidence="2" type="ORF">PR048_019332</name>
</gene>
<accession>A0ABQ9H367</accession>
<sequence>MYRYLKALVYTTGILTSDPIHVFMMFVPAVKRSNAGARISYSVIWVRTLSHLSSTGLTGIFSYRTLIGRAHQTYILEPFQSSNVLWKLKPSKVFRQIWRRFDDVTTVQLYLTKRIGSSLMETFDSVTGACTPTQVLLLLETKSTTTCTAIVFPVSSHFLRQTYEKSPPCMNVLGCFLNMLGGGHGGCAAIRVQSPPGSLSDSRMWESCCTMPLVGGSSRGSPVSPAPSFRRCSILISITLIGSEDLDGKSRPNLFIPLNMLCIDCPPRRTGNRAVIRILWASSLSLVAQPRPGVDTACRALTSVSQRHATFTRSRLAWSRFDGSDGSAAGGRFRRAVSLGWDVDAIVARLPAFYGIYHNLISPIWQHWLMLTLCHRPEAIAREKQSVDGEIIRGLLRELITLHPRPLPPQNVTSSILDNQAKSVAKTVTFSSEAVRRRGECGRRRRDVAERTRRACGLVNTCRSSGANKRLRDWATTATPFLAAVVSCLRSRAGRGYVIPHIISVTAPRGLDISSLGESVGEEIWTAFNTEVSMEQFRNEVTGGGGEIPGKPADQRHRPARFPQTDSPWWEASRLTAQPPRPRRVEATDICMLLSHLVYSRFSFEDTGIANSTCLVFHTCRRRLHLRVKFPSRTIQSCKKQRRVNSRAAY</sequence>
<keyword evidence="3" id="KW-1185">Reference proteome</keyword>
<organism evidence="2 3">
    <name type="scientific">Dryococelus australis</name>
    <dbReference type="NCBI Taxonomy" id="614101"/>
    <lineage>
        <taxon>Eukaryota</taxon>
        <taxon>Metazoa</taxon>
        <taxon>Ecdysozoa</taxon>
        <taxon>Arthropoda</taxon>
        <taxon>Hexapoda</taxon>
        <taxon>Insecta</taxon>
        <taxon>Pterygota</taxon>
        <taxon>Neoptera</taxon>
        <taxon>Polyneoptera</taxon>
        <taxon>Phasmatodea</taxon>
        <taxon>Verophasmatodea</taxon>
        <taxon>Anareolatae</taxon>
        <taxon>Phasmatidae</taxon>
        <taxon>Eurycanthinae</taxon>
        <taxon>Dryococelus</taxon>
    </lineage>
</organism>
<reference evidence="2 3" key="1">
    <citation type="submission" date="2023-02" db="EMBL/GenBank/DDBJ databases">
        <title>LHISI_Scaffold_Assembly.</title>
        <authorList>
            <person name="Stuart O.P."/>
            <person name="Cleave R."/>
            <person name="Magrath M.J.L."/>
            <person name="Mikheyev A.S."/>
        </authorList>
    </citation>
    <scope>NUCLEOTIDE SEQUENCE [LARGE SCALE GENOMIC DNA]</scope>
    <source>
        <strain evidence="2">Daus_M_001</strain>
        <tissue evidence="2">Leg muscle</tissue>
    </source>
</reference>
<name>A0ABQ9H367_9NEOP</name>
<evidence type="ECO:0000313" key="3">
    <source>
        <dbReference type="Proteomes" id="UP001159363"/>
    </source>
</evidence>
<feature type="region of interest" description="Disordered" evidence="1">
    <location>
        <begin position="542"/>
        <end position="563"/>
    </location>
</feature>
<proteinExistence type="predicted"/>